<gene>
    <name evidence="2" type="ORF">AVDCRST_MAG07-386</name>
</gene>
<protein>
    <recommendedName>
        <fullName evidence="3">Histidine phosphatase family protein</fullName>
    </recommendedName>
</protein>
<dbReference type="InterPro" id="IPR029033">
    <property type="entry name" value="His_PPase_superfam"/>
</dbReference>
<organism evidence="2">
    <name type="scientific">uncultured Frankineae bacterium</name>
    <dbReference type="NCBI Taxonomy" id="437475"/>
    <lineage>
        <taxon>Bacteria</taxon>
        <taxon>Bacillati</taxon>
        <taxon>Actinomycetota</taxon>
        <taxon>Actinomycetes</taxon>
        <taxon>Frankiales</taxon>
        <taxon>environmental samples</taxon>
    </lineage>
</organism>
<dbReference type="Gene3D" id="3.40.50.1240">
    <property type="entry name" value="Phosphoglycerate mutase-like"/>
    <property type="match status" value="1"/>
</dbReference>
<evidence type="ECO:0000313" key="2">
    <source>
        <dbReference type="EMBL" id="CAA9309632.1"/>
    </source>
</evidence>
<evidence type="ECO:0008006" key="3">
    <source>
        <dbReference type="Google" id="ProtNLM"/>
    </source>
</evidence>
<accession>A0A6J4KM55</accession>
<reference evidence="2" key="1">
    <citation type="submission" date="2020-02" db="EMBL/GenBank/DDBJ databases">
        <authorList>
            <person name="Meier V. D."/>
        </authorList>
    </citation>
    <scope>NUCLEOTIDE SEQUENCE</scope>
    <source>
        <strain evidence="2">AVDCRST_MAG07</strain>
    </source>
</reference>
<evidence type="ECO:0000256" key="1">
    <source>
        <dbReference type="SAM" id="SignalP"/>
    </source>
</evidence>
<proteinExistence type="predicted"/>
<dbReference type="PROSITE" id="PS51257">
    <property type="entry name" value="PROKAR_LIPOPROTEIN"/>
    <property type="match status" value="1"/>
</dbReference>
<dbReference type="EMBL" id="CADCUB010000022">
    <property type="protein sequence ID" value="CAA9309632.1"/>
    <property type="molecule type" value="Genomic_DNA"/>
</dbReference>
<dbReference type="AlphaFoldDB" id="A0A6J4KM55"/>
<keyword evidence="1" id="KW-0732">Signal</keyword>
<dbReference type="CDD" id="cd07040">
    <property type="entry name" value="HP"/>
    <property type="match status" value="1"/>
</dbReference>
<dbReference type="SUPFAM" id="SSF53254">
    <property type="entry name" value="Phosphoglycerate mutase-like"/>
    <property type="match status" value="1"/>
</dbReference>
<feature type="signal peptide" evidence="1">
    <location>
        <begin position="1"/>
        <end position="22"/>
    </location>
</feature>
<feature type="chain" id="PRO_5039565511" description="Histidine phosphatase family protein" evidence="1">
    <location>
        <begin position="23"/>
        <end position="204"/>
    </location>
</feature>
<sequence>MRSAGALLAGAAVVLAACGVLSEPETVRPLTGSELVRALRDGGHVLYLRHTRTPADAVDAPDPLGDCSRQRLLSAAGRADATALGQAVRELGVPVGQVRASPYCRTRDTARLAFGVVRTDDALVSPAPDGEQRVRTASALQALLRTVPDDGNTVLVGHLTNLRLASRASPEEGGTVVFRPDGEGATLVAEVPPQGWEDLARRLR</sequence>
<name>A0A6J4KM55_9ACTN</name>